<gene>
    <name evidence="1" type="ORF">AAJ76_1510001145</name>
</gene>
<dbReference type="RefSeq" id="XP_024329726.1">
    <property type="nucleotide sequence ID" value="XM_024474115.1"/>
</dbReference>
<proteinExistence type="predicted"/>
<reference evidence="1 2" key="1">
    <citation type="journal article" date="2015" name="Environ. Microbiol.">
        <title>Genome analyses suggest the presence of polyploidy and recent human-driven expansions in eight global populations of the honeybee pathogen Nosema ceranae.</title>
        <authorList>
            <person name="Pelin A."/>
            <person name="Selman M."/>
            <person name="Aris-Brosou S."/>
            <person name="Farinelli L."/>
            <person name="Corradi N."/>
        </authorList>
    </citation>
    <scope>NUCLEOTIDE SEQUENCE [LARGE SCALE GENOMIC DNA]</scope>
    <source>
        <strain evidence="1 2">PA08 1199</strain>
    </source>
</reference>
<keyword evidence="2" id="KW-1185">Reference proteome</keyword>
<name>A0A0F9Z7R9_9MICR</name>
<protein>
    <submittedName>
        <fullName evidence="1">Uncharacterized protein</fullName>
    </submittedName>
</protein>
<sequence length="40" mass="4706">MPNFFTFLTLSMKKNLPLNIIQSKKSKKMALINYFLILNT</sequence>
<dbReference type="AlphaFoldDB" id="A0A0F9Z7R9"/>
<organism evidence="1 2">
    <name type="scientific">Vairimorpha ceranae</name>
    <dbReference type="NCBI Taxonomy" id="40302"/>
    <lineage>
        <taxon>Eukaryota</taxon>
        <taxon>Fungi</taxon>
        <taxon>Fungi incertae sedis</taxon>
        <taxon>Microsporidia</taxon>
        <taxon>Nosematidae</taxon>
        <taxon>Vairimorpha</taxon>
    </lineage>
</organism>
<dbReference type="GeneID" id="36319023"/>
<evidence type="ECO:0000313" key="2">
    <source>
        <dbReference type="Proteomes" id="UP000034350"/>
    </source>
</evidence>
<dbReference type="VEuPathDB" id="MicrosporidiaDB:AAJ76_1510001145"/>
<evidence type="ECO:0000313" key="1">
    <source>
        <dbReference type="EMBL" id="KKO73984.1"/>
    </source>
</evidence>
<accession>A0A0F9Z7R9</accession>
<comment type="caution">
    <text evidence="1">The sequence shown here is derived from an EMBL/GenBank/DDBJ whole genome shotgun (WGS) entry which is preliminary data.</text>
</comment>
<dbReference type="Proteomes" id="UP000034350">
    <property type="component" value="Unassembled WGS sequence"/>
</dbReference>
<dbReference type="EMBL" id="JPQZ01000151">
    <property type="protein sequence ID" value="KKO73984.1"/>
    <property type="molecule type" value="Genomic_DNA"/>
</dbReference>